<evidence type="ECO:0000313" key="8">
    <source>
        <dbReference type="Proteomes" id="UP000018545"/>
    </source>
</evidence>
<dbReference type="PATRIC" id="fig|1401659.3.peg.4173"/>
<dbReference type="Proteomes" id="UP000018545">
    <property type="component" value="Plasmid p1"/>
</dbReference>
<reference evidence="7 8" key="1">
    <citation type="journal article" date="2014" name="Genome Announc.">
        <title>Complete Genome Sequence of Cronobacter sakazakii Strain CMCC 45402.</title>
        <authorList>
            <person name="Zhao Z."/>
            <person name="Wang L."/>
            <person name="Wang B."/>
            <person name="Liang H."/>
            <person name="Ye Q."/>
            <person name="Zeng M."/>
        </authorList>
    </citation>
    <scope>NUCLEOTIDE SEQUENCE [LARGE SCALE GENOMIC DNA]</scope>
    <source>
        <strain evidence="8">45402</strain>
        <plasmid evidence="8">Plasmid p1</plasmid>
    </source>
</reference>
<evidence type="ECO:0000256" key="2">
    <source>
        <dbReference type="ARBA" id="ARBA00022692"/>
    </source>
</evidence>
<dbReference type="GO" id="GO:0016020">
    <property type="term" value="C:membrane"/>
    <property type="evidence" value="ECO:0007669"/>
    <property type="project" value="UniProtKB-SubCell"/>
</dbReference>
<dbReference type="AlphaFoldDB" id="V5U5B6"/>
<evidence type="ECO:0000259" key="6">
    <source>
        <dbReference type="Pfam" id="PF05154"/>
    </source>
</evidence>
<dbReference type="InterPro" id="IPR007829">
    <property type="entry name" value="TM2"/>
</dbReference>
<geneLocation type="plasmid" evidence="7 8">
    <name>p1</name>
</geneLocation>
<evidence type="ECO:0000256" key="4">
    <source>
        <dbReference type="ARBA" id="ARBA00023136"/>
    </source>
</evidence>
<name>V5U5B6_9ENTR</name>
<comment type="subcellular location">
    <subcellularLocation>
        <location evidence="1">Membrane</location>
        <topology evidence="1">Multi-pass membrane protein</topology>
    </subcellularLocation>
</comment>
<evidence type="ECO:0000256" key="1">
    <source>
        <dbReference type="ARBA" id="ARBA00004141"/>
    </source>
</evidence>
<feature type="domain" description="TM2" evidence="6">
    <location>
        <begin position="50"/>
        <end position="100"/>
    </location>
</feature>
<gene>
    <name evidence="7" type="ORF">P262_p1087</name>
</gene>
<dbReference type="Pfam" id="PF05154">
    <property type="entry name" value="TM2"/>
    <property type="match status" value="1"/>
</dbReference>
<feature type="transmembrane region" description="Helical" evidence="5">
    <location>
        <begin position="54"/>
        <end position="73"/>
    </location>
</feature>
<keyword evidence="2 5" id="KW-0812">Transmembrane</keyword>
<dbReference type="EMBL" id="CP006732">
    <property type="protein sequence ID" value="AHB72568.1"/>
    <property type="molecule type" value="Genomic_DNA"/>
</dbReference>
<evidence type="ECO:0000256" key="5">
    <source>
        <dbReference type="SAM" id="Phobius"/>
    </source>
</evidence>
<evidence type="ECO:0000256" key="3">
    <source>
        <dbReference type="ARBA" id="ARBA00022989"/>
    </source>
</evidence>
<accession>V5U5B6</accession>
<keyword evidence="7" id="KW-0614">Plasmid</keyword>
<sequence>MLNSNSFVEIDNDNKDTKMSMVFCRGCGKEIHESARACPQCGATQFTGGNKNRISAALLAFFLGGFGAHKFYLGKIGQGLLYLIFCWTFIPSIIAFVEFIIYLCDTDENFARKYG</sequence>
<proteinExistence type="predicted"/>
<dbReference type="KEGG" id="csi:P262_p1087"/>
<keyword evidence="4 5" id="KW-0472">Membrane</keyword>
<dbReference type="HOGENOM" id="CLU_081297_5_1_6"/>
<evidence type="ECO:0000313" key="7">
    <source>
        <dbReference type="EMBL" id="AHB72568.1"/>
    </source>
</evidence>
<organism evidence="7 8">
    <name type="scientific">Cronobacter malonaticus</name>
    <dbReference type="NCBI Taxonomy" id="413503"/>
    <lineage>
        <taxon>Bacteria</taxon>
        <taxon>Pseudomonadati</taxon>
        <taxon>Pseudomonadota</taxon>
        <taxon>Gammaproteobacteria</taxon>
        <taxon>Enterobacterales</taxon>
        <taxon>Enterobacteriaceae</taxon>
        <taxon>Cronobacter</taxon>
    </lineage>
</organism>
<feature type="transmembrane region" description="Helical" evidence="5">
    <location>
        <begin position="80"/>
        <end position="103"/>
    </location>
</feature>
<keyword evidence="3 5" id="KW-1133">Transmembrane helix</keyword>
<protein>
    <recommendedName>
        <fullName evidence="6">TM2 domain-containing protein</fullName>
    </recommendedName>
</protein>